<dbReference type="Pfam" id="PF03684">
    <property type="entry name" value="UPF0179"/>
    <property type="match status" value="1"/>
</dbReference>
<dbReference type="InterPro" id="IPR005369">
    <property type="entry name" value="UPF0179"/>
</dbReference>
<dbReference type="AlphaFoldDB" id="A0A166C0W2"/>
<protein>
    <recommendedName>
        <fullName evidence="2">UPF0179 protein MBFIL_17460</fullName>
    </recommendedName>
</protein>
<proteinExistence type="inferred from homology"/>
<keyword evidence="4" id="KW-1185">Reference proteome</keyword>
<evidence type="ECO:0000256" key="2">
    <source>
        <dbReference type="HAMAP-Rule" id="MF_00498"/>
    </source>
</evidence>
<comment type="similarity">
    <text evidence="1 2">Belongs to the UPF0179 family.</text>
</comment>
<gene>
    <name evidence="3" type="ORF">MBFIL_17460</name>
</gene>
<dbReference type="EMBL" id="LWMT01000274">
    <property type="protein sequence ID" value="KZX10447.1"/>
    <property type="molecule type" value="Genomic_DNA"/>
</dbReference>
<evidence type="ECO:0000313" key="3">
    <source>
        <dbReference type="EMBL" id="KZX10447.1"/>
    </source>
</evidence>
<dbReference type="RefSeq" id="WP_066973709.1">
    <property type="nucleotide sequence ID" value="NZ_LWMT01000274.1"/>
</dbReference>
<dbReference type="STRING" id="55758.MBFIL_17460"/>
<dbReference type="HAMAP" id="MF_00498">
    <property type="entry name" value="UPF0179"/>
    <property type="match status" value="1"/>
</dbReference>
<dbReference type="OrthoDB" id="24613at2157"/>
<reference evidence="3 4" key="1">
    <citation type="submission" date="2016-04" db="EMBL/GenBank/DDBJ databases">
        <title>Genome sequence of Methanobrevibacter filiformis DSM 11501.</title>
        <authorList>
            <person name="Poehlein A."/>
            <person name="Seedorf H."/>
            <person name="Daniel R."/>
        </authorList>
    </citation>
    <scope>NUCLEOTIDE SEQUENCE [LARGE SCALE GENOMIC DNA]</scope>
    <source>
        <strain evidence="3 4">DSM 11501</strain>
    </source>
</reference>
<dbReference type="PANTHER" id="PTHR40699">
    <property type="entry name" value="UPF0179 PROTEIN MJ1627"/>
    <property type="match status" value="1"/>
</dbReference>
<sequence length="143" mass="16117">MITLIGKDLAEKELVFTYNKPAKECESCRFKSSCVDSLEEGRKYIITDVKENEQICPIHDTGHVNVVEVEKANITSFIDSKKSFKGSRVVHSPPECDIKCIYHEYCFPEGINPGEKCTVENIIEKNIDGCGKGYLLNKVILKV</sequence>
<name>A0A166C0W2_9EURY</name>
<evidence type="ECO:0000313" key="4">
    <source>
        <dbReference type="Proteomes" id="UP000077066"/>
    </source>
</evidence>
<dbReference type="Proteomes" id="UP000077066">
    <property type="component" value="Unassembled WGS sequence"/>
</dbReference>
<organism evidence="3 4">
    <name type="scientific">Methanobrevibacter filiformis</name>
    <dbReference type="NCBI Taxonomy" id="55758"/>
    <lineage>
        <taxon>Archaea</taxon>
        <taxon>Methanobacteriati</taxon>
        <taxon>Methanobacteriota</taxon>
        <taxon>Methanomada group</taxon>
        <taxon>Methanobacteria</taxon>
        <taxon>Methanobacteriales</taxon>
        <taxon>Methanobacteriaceae</taxon>
        <taxon>Methanobrevibacter</taxon>
    </lineage>
</organism>
<dbReference type="PANTHER" id="PTHR40699:SF1">
    <property type="entry name" value="UPF0179 PROTEIN MJ1627"/>
    <property type="match status" value="1"/>
</dbReference>
<dbReference type="PATRIC" id="fig|55758.3.peg.1961"/>
<accession>A0A166C0W2</accession>
<comment type="caution">
    <text evidence="3">The sequence shown here is derived from an EMBL/GenBank/DDBJ whole genome shotgun (WGS) entry which is preliminary data.</text>
</comment>
<evidence type="ECO:0000256" key="1">
    <source>
        <dbReference type="ARBA" id="ARBA00010824"/>
    </source>
</evidence>